<dbReference type="InterPro" id="IPR018770">
    <property type="entry name" value="ChloroindolylP_hydrolase"/>
</dbReference>
<protein>
    <recommendedName>
        <fullName evidence="4">Protein xpaC</fullName>
    </recommendedName>
</protein>
<comment type="caution">
    <text evidence="2">The sequence shown here is derived from an EMBL/GenBank/DDBJ whole genome shotgun (WGS) entry which is preliminary data.</text>
</comment>
<accession>A0A0C2RUM5</accession>
<feature type="transmembrane region" description="Helical" evidence="1">
    <location>
        <begin position="34"/>
        <end position="51"/>
    </location>
</feature>
<evidence type="ECO:0008006" key="4">
    <source>
        <dbReference type="Google" id="ProtNLM"/>
    </source>
</evidence>
<keyword evidence="1" id="KW-0472">Membrane</keyword>
<keyword evidence="1" id="KW-1133">Transmembrane helix</keyword>
<dbReference type="RefSeq" id="WP_041089802.1">
    <property type="nucleotide sequence ID" value="NZ_JXRP01000018.1"/>
</dbReference>
<organism evidence="2 3">
    <name type="scientific">Jeotgalibacillus soli</name>
    <dbReference type="NCBI Taxonomy" id="889306"/>
    <lineage>
        <taxon>Bacteria</taxon>
        <taxon>Bacillati</taxon>
        <taxon>Bacillota</taxon>
        <taxon>Bacilli</taxon>
        <taxon>Bacillales</taxon>
        <taxon>Caryophanaceae</taxon>
        <taxon>Jeotgalibacillus</taxon>
    </lineage>
</organism>
<keyword evidence="1" id="KW-0812">Transmembrane</keyword>
<feature type="transmembrane region" description="Helical" evidence="1">
    <location>
        <begin position="7"/>
        <end position="28"/>
    </location>
</feature>
<gene>
    <name evidence="2" type="ORF">KP78_29880</name>
</gene>
<dbReference type="OrthoDB" id="2081028at2"/>
<dbReference type="PATRIC" id="fig|889306.3.peg.3000"/>
<evidence type="ECO:0000313" key="3">
    <source>
        <dbReference type="Proteomes" id="UP000031938"/>
    </source>
</evidence>
<evidence type="ECO:0000313" key="2">
    <source>
        <dbReference type="EMBL" id="KIL45444.1"/>
    </source>
</evidence>
<sequence>MREFLYFLARLGIAIPIATLTWIITVFIMDLNLFLASIAGILGGVLPFYILKWFQRRSYLKSLGLSVQEFQYIKNNLKESQQKISRLQGRIFQIRSVSAMRQLNDLTKISKRIFHIVKKDPKRFYAAERFFFYHLDSAVELTEKYTFLVAQPIKNKEILESLEDTRKTLLDLSSTIEEELMKVLSTDIDTLKIELDVAKKSLDRRPMERSRKGM</sequence>
<dbReference type="Pfam" id="PF10112">
    <property type="entry name" value="Halogen_Hydrol"/>
    <property type="match status" value="1"/>
</dbReference>
<proteinExistence type="predicted"/>
<evidence type="ECO:0000256" key="1">
    <source>
        <dbReference type="SAM" id="Phobius"/>
    </source>
</evidence>
<dbReference type="AlphaFoldDB" id="A0A0C2RUM5"/>
<dbReference type="Proteomes" id="UP000031938">
    <property type="component" value="Unassembled WGS sequence"/>
</dbReference>
<name>A0A0C2RUM5_9BACL</name>
<reference evidence="2 3" key="1">
    <citation type="submission" date="2015-01" db="EMBL/GenBank/DDBJ databases">
        <title>Genome sequencing of Jeotgalibacillus soli.</title>
        <authorList>
            <person name="Goh K.M."/>
            <person name="Chan K.-G."/>
            <person name="Yaakop A.S."/>
            <person name="Ee R."/>
            <person name="Gan H.M."/>
            <person name="Chan C.S."/>
        </authorList>
    </citation>
    <scope>NUCLEOTIDE SEQUENCE [LARGE SCALE GENOMIC DNA]</scope>
    <source>
        <strain evidence="2 3">P9</strain>
    </source>
</reference>
<dbReference type="EMBL" id="JXRP01000018">
    <property type="protein sequence ID" value="KIL45444.1"/>
    <property type="molecule type" value="Genomic_DNA"/>
</dbReference>
<keyword evidence="3" id="KW-1185">Reference proteome</keyword>
<dbReference type="STRING" id="889306.KP78_29880"/>